<accession>A0A8J3X7U1</accession>
<dbReference type="PANTHER" id="PTHR40763">
    <property type="entry name" value="MEMBRANE PROTEIN-RELATED"/>
    <property type="match status" value="1"/>
</dbReference>
<dbReference type="InterPro" id="IPR012551">
    <property type="entry name" value="DUF1707_SHOCT-like"/>
</dbReference>
<organism evidence="2 3">
    <name type="scientific">Planotetraspora mira</name>
    <dbReference type="NCBI Taxonomy" id="58121"/>
    <lineage>
        <taxon>Bacteria</taxon>
        <taxon>Bacillati</taxon>
        <taxon>Actinomycetota</taxon>
        <taxon>Actinomycetes</taxon>
        <taxon>Streptosporangiales</taxon>
        <taxon>Streptosporangiaceae</taxon>
        <taxon>Planotetraspora</taxon>
    </lineage>
</organism>
<evidence type="ECO:0000259" key="1">
    <source>
        <dbReference type="Pfam" id="PF08044"/>
    </source>
</evidence>
<evidence type="ECO:0000313" key="2">
    <source>
        <dbReference type="EMBL" id="GII31327.1"/>
    </source>
</evidence>
<proteinExistence type="predicted"/>
<evidence type="ECO:0000313" key="3">
    <source>
        <dbReference type="Proteomes" id="UP000650628"/>
    </source>
</evidence>
<dbReference type="EMBL" id="BOOO01000024">
    <property type="protein sequence ID" value="GII31327.1"/>
    <property type="molecule type" value="Genomic_DNA"/>
</dbReference>
<dbReference type="PANTHER" id="PTHR40763:SF5">
    <property type="entry name" value="MEMBRANE PROTEIN"/>
    <property type="match status" value="1"/>
</dbReference>
<feature type="domain" description="DUF1707" evidence="1">
    <location>
        <begin position="12"/>
        <end position="64"/>
    </location>
</feature>
<dbReference type="Proteomes" id="UP000650628">
    <property type="component" value="Unassembled WGS sequence"/>
</dbReference>
<dbReference type="Pfam" id="PF08044">
    <property type="entry name" value="DUF1707"/>
    <property type="match status" value="1"/>
</dbReference>
<sequence length="192" mass="21167">MSGEFVPHPPELRMSDADRERVTERLHTAFGEGRITQEEFEQRLNGVLSARVFSEIEPLIADLPGTAPPAPELTQLRTTAASLKRRGPWVVARRIQVTAKAGSVKLDFTEALIAHRVVEIELDVLAGSTTLVLPRGASVDIENVEFIAGNSHVRGVPALPVPGDGLHFVVRGKQRGGGLTVRHQRRLWGWHW</sequence>
<keyword evidence="3" id="KW-1185">Reference proteome</keyword>
<gene>
    <name evidence="2" type="ORF">Pmi06nite_47690</name>
</gene>
<comment type="caution">
    <text evidence="2">The sequence shown here is derived from an EMBL/GenBank/DDBJ whole genome shotgun (WGS) entry which is preliminary data.</text>
</comment>
<name>A0A8J3X7U1_9ACTN</name>
<dbReference type="RefSeq" id="WP_203955242.1">
    <property type="nucleotide sequence ID" value="NZ_BOOO01000024.1"/>
</dbReference>
<dbReference type="AlphaFoldDB" id="A0A8J3X7U1"/>
<reference evidence="2 3" key="1">
    <citation type="submission" date="2021-01" db="EMBL/GenBank/DDBJ databases">
        <title>Whole genome shotgun sequence of Planotetraspora mira NBRC 15435.</title>
        <authorList>
            <person name="Komaki H."/>
            <person name="Tamura T."/>
        </authorList>
    </citation>
    <scope>NUCLEOTIDE SEQUENCE [LARGE SCALE GENOMIC DNA]</scope>
    <source>
        <strain evidence="2 3">NBRC 15435</strain>
    </source>
</reference>
<protein>
    <recommendedName>
        <fullName evidence="1">DUF1707 domain-containing protein</fullName>
    </recommendedName>
</protein>